<gene>
    <name evidence="1" type="ORF">RWE15_23160</name>
</gene>
<dbReference type="InterPro" id="IPR024562">
    <property type="entry name" value="YqhG"/>
</dbReference>
<comment type="caution">
    <text evidence="1">The sequence shown here is derived from an EMBL/GenBank/DDBJ whole genome shotgun (WGS) entry which is preliminary data.</text>
</comment>
<evidence type="ECO:0000313" key="2">
    <source>
        <dbReference type="Proteomes" id="UP001281447"/>
    </source>
</evidence>
<proteinExistence type="predicted"/>
<sequence>MKNSCCRLFYEGESEEARKQMDQEITEITQRYQPEINMEVVNGGIFYLAGNSTHPLK</sequence>
<dbReference type="EMBL" id="JAWDIP010000004">
    <property type="protein sequence ID" value="MDY0396669.1"/>
    <property type="molecule type" value="Genomic_DNA"/>
</dbReference>
<organism evidence="1 2">
    <name type="scientific">Tigheibacillus halophilus</name>
    <dbReference type="NCBI Taxonomy" id="361280"/>
    <lineage>
        <taxon>Bacteria</taxon>
        <taxon>Bacillati</taxon>
        <taxon>Bacillota</taxon>
        <taxon>Bacilli</taxon>
        <taxon>Bacillales</taxon>
        <taxon>Bacillaceae</taxon>
        <taxon>Tigheibacillus</taxon>
    </lineage>
</organism>
<name>A0ABU5CDR1_9BACI</name>
<accession>A0ABU5CDR1</accession>
<dbReference type="Pfam" id="PF11079">
    <property type="entry name" value="YqhG"/>
    <property type="match status" value="1"/>
</dbReference>
<protein>
    <submittedName>
        <fullName evidence="1">YqhG family protein</fullName>
    </submittedName>
</protein>
<evidence type="ECO:0000313" key="1">
    <source>
        <dbReference type="EMBL" id="MDY0396669.1"/>
    </source>
</evidence>
<keyword evidence="2" id="KW-1185">Reference proteome</keyword>
<dbReference type="Proteomes" id="UP001281447">
    <property type="component" value="Unassembled WGS sequence"/>
</dbReference>
<reference evidence="1 2" key="1">
    <citation type="submission" date="2023-10" db="EMBL/GenBank/DDBJ databases">
        <title>Virgibacillus halophilus 5B73C genome.</title>
        <authorList>
            <person name="Miliotis G."/>
            <person name="Sengupta P."/>
            <person name="Hameed A."/>
            <person name="Chuvochina M."/>
            <person name="Mcdonagh F."/>
            <person name="Simpson A.C."/>
            <person name="Singh N.K."/>
            <person name="Rekha P.D."/>
            <person name="Raman K."/>
            <person name="Hugenholtz P."/>
            <person name="Venkateswaran K."/>
        </authorList>
    </citation>
    <scope>NUCLEOTIDE SEQUENCE [LARGE SCALE GENOMIC DNA]</scope>
    <source>
        <strain evidence="1 2">5B73C</strain>
    </source>
</reference>